<evidence type="ECO:0000313" key="1">
    <source>
        <dbReference type="EMBL" id="CAB4202080.1"/>
    </source>
</evidence>
<gene>
    <name evidence="1" type="ORF">UFOVP1360_51</name>
</gene>
<accession>A0A6J5RYK0</accession>
<protein>
    <submittedName>
        <fullName evidence="1">Uncharacterized protein</fullName>
    </submittedName>
</protein>
<sequence length="145" mass="15050">MASDTMRSLTVKRSEAGTLRVTGYSLRMTSHASAAELAAWLPAGTVVGGNVTAEINRLLERASEDIDYVTTAGYTTSGGIASDPDIADALSRATCAQVEHYLEVGESNAIDGRARTQVGTRGMSGTNAPSVGPRALHILSVAGLR</sequence>
<dbReference type="EMBL" id="LR797310">
    <property type="protein sequence ID" value="CAB4202080.1"/>
    <property type="molecule type" value="Genomic_DNA"/>
</dbReference>
<organism evidence="1">
    <name type="scientific">uncultured Caudovirales phage</name>
    <dbReference type="NCBI Taxonomy" id="2100421"/>
    <lineage>
        <taxon>Viruses</taxon>
        <taxon>Duplodnaviria</taxon>
        <taxon>Heunggongvirae</taxon>
        <taxon>Uroviricota</taxon>
        <taxon>Caudoviricetes</taxon>
        <taxon>Peduoviridae</taxon>
        <taxon>Maltschvirus</taxon>
        <taxon>Maltschvirus maltsch</taxon>
    </lineage>
</organism>
<proteinExistence type="predicted"/>
<name>A0A6J5RYK0_9CAUD</name>
<reference evidence="1" key="1">
    <citation type="submission" date="2020-05" db="EMBL/GenBank/DDBJ databases">
        <authorList>
            <person name="Chiriac C."/>
            <person name="Salcher M."/>
            <person name="Ghai R."/>
            <person name="Kavagutti S V."/>
        </authorList>
    </citation>
    <scope>NUCLEOTIDE SEQUENCE</scope>
</reference>